<dbReference type="OrthoDB" id="440291at2759"/>
<comment type="caution">
    <text evidence="2">The sequence shown here is derived from an EMBL/GenBank/DDBJ whole genome shotgun (WGS) entry which is preliminary data.</text>
</comment>
<dbReference type="PROSITE" id="PS51166">
    <property type="entry name" value="CBM20"/>
    <property type="match status" value="1"/>
</dbReference>
<accession>A0A1R2BI65</accession>
<reference evidence="2 3" key="1">
    <citation type="submission" date="2016-11" db="EMBL/GenBank/DDBJ databases">
        <title>The macronuclear genome of Stentor coeruleus: a giant cell with tiny introns.</title>
        <authorList>
            <person name="Slabodnick M."/>
            <person name="Ruby J.G."/>
            <person name="Reiff S.B."/>
            <person name="Swart E.C."/>
            <person name="Gosai S."/>
            <person name="Prabakaran S."/>
            <person name="Witkowska E."/>
            <person name="Larue G.E."/>
            <person name="Fisher S."/>
            <person name="Freeman R.M."/>
            <person name="Gunawardena J."/>
            <person name="Chu W."/>
            <person name="Stover N.A."/>
            <person name="Gregory B.D."/>
            <person name="Nowacki M."/>
            <person name="Derisi J."/>
            <person name="Roy S.W."/>
            <person name="Marshall W.F."/>
            <person name="Sood P."/>
        </authorList>
    </citation>
    <scope>NUCLEOTIDE SEQUENCE [LARGE SCALE GENOMIC DNA]</scope>
    <source>
        <strain evidence="2">WM001</strain>
    </source>
</reference>
<proteinExistence type="predicted"/>
<dbReference type="Proteomes" id="UP000187209">
    <property type="component" value="Unassembled WGS sequence"/>
</dbReference>
<sequence length="525" mass="60303">MKRISNGNSISLSFHDCNSLDTSDASLFEVITVKVQFNVRATTPFGSDVRVVGNIKEIGLWSVHNAIILHTSPETYPIWTSIPISISAASLPYLIEYKYIIFNTLTSTAKWETFPENRKALIKSRCSYLNIFQLNDTFNQISNCDLSLSCDNKIIQDLVNIVKTKSTEDKLRELAQILENKEINYTTLQLGSLVLKSINTTKEDNTEAFSIFIEWCNLKMTLQQTKILLNSVSFCTLTLERPSEDLVSKIDQYDNSFENFDEDIVVNFNLSELRMSIFKESKNSRDALGLLLTDNNLEKKEIELLEKIMQGINEKDCIWKIVLAGKWICEMMLYALIRFKQVTVMKSQFEKLQKTENLEVLRDLLYELMELLLEEYTSISTSIDHEICESLAEQLNTEYKLIYHDLFIVISHYLIKAIPLVNRKLLLAPVISYSGGTCKGFLHRYPSRFPKDLAKYILVISEPNEYVEIEHNITGMLVISVDSLLLPCLITAKSRKIPVAIGYFPPLQFDEYNLIVNEDTCWLSK</sequence>
<feature type="domain" description="CBM20" evidence="1">
    <location>
        <begin position="27"/>
        <end position="140"/>
    </location>
</feature>
<organism evidence="2 3">
    <name type="scientific">Stentor coeruleus</name>
    <dbReference type="NCBI Taxonomy" id="5963"/>
    <lineage>
        <taxon>Eukaryota</taxon>
        <taxon>Sar</taxon>
        <taxon>Alveolata</taxon>
        <taxon>Ciliophora</taxon>
        <taxon>Postciliodesmatophora</taxon>
        <taxon>Heterotrichea</taxon>
        <taxon>Heterotrichida</taxon>
        <taxon>Stentoridae</taxon>
        <taxon>Stentor</taxon>
    </lineage>
</organism>
<dbReference type="InterPro" id="IPR002044">
    <property type="entry name" value="CBM20"/>
</dbReference>
<dbReference type="SMART" id="SM01065">
    <property type="entry name" value="CBM_2"/>
    <property type="match status" value="1"/>
</dbReference>
<dbReference type="InterPro" id="IPR013784">
    <property type="entry name" value="Carb-bd-like_fold"/>
</dbReference>
<evidence type="ECO:0000313" key="3">
    <source>
        <dbReference type="Proteomes" id="UP000187209"/>
    </source>
</evidence>
<keyword evidence="3" id="KW-1185">Reference proteome</keyword>
<evidence type="ECO:0000259" key="1">
    <source>
        <dbReference type="PROSITE" id="PS51166"/>
    </source>
</evidence>
<dbReference type="SUPFAM" id="SSF49452">
    <property type="entry name" value="Starch-binding domain-like"/>
    <property type="match status" value="1"/>
</dbReference>
<dbReference type="EMBL" id="MPUH01000631">
    <property type="protein sequence ID" value="OMJ76448.1"/>
    <property type="molecule type" value="Genomic_DNA"/>
</dbReference>
<protein>
    <recommendedName>
        <fullName evidence="1">CBM20 domain-containing protein</fullName>
    </recommendedName>
</protein>
<evidence type="ECO:0000313" key="2">
    <source>
        <dbReference type="EMBL" id="OMJ76448.1"/>
    </source>
</evidence>
<dbReference type="InterPro" id="IPR013783">
    <property type="entry name" value="Ig-like_fold"/>
</dbReference>
<dbReference type="CDD" id="cd05467">
    <property type="entry name" value="CBM20"/>
    <property type="match status" value="1"/>
</dbReference>
<dbReference type="Pfam" id="PF00686">
    <property type="entry name" value="CBM_20"/>
    <property type="match status" value="1"/>
</dbReference>
<dbReference type="GO" id="GO:2001070">
    <property type="term" value="F:starch binding"/>
    <property type="evidence" value="ECO:0007669"/>
    <property type="project" value="InterPro"/>
</dbReference>
<dbReference type="AlphaFoldDB" id="A0A1R2BI65"/>
<dbReference type="Gene3D" id="2.60.40.10">
    <property type="entry name" value="Immunoglobulins"/>
    <property type="match status" value="1"/>
</dbReference>
<gene>
    <name evidence="2" type="ORF">SteCoe_24191</name>
</gene>
<name>A0A1R2BI65_9CILI</name>